<keyword evidence="9" id="KW-1185">Reference proteome</keyword>
<protein>
    <recommendedName>
        <fullName evidence="5">Endoplasmic reticulum-Golgi intermediate compartment protein</fullName>
    </recommendedName>
</protein>
<evidence type="ECO:0000313" key="9">
    <source>
        <dbReference type="Proteomes" id="UP001303647"/>
    </source>
</evidence>
<dbReference type="GO" id="GO:0000139">
    <property type="term" value="C:Golgi membrane"/>
    <property type="evidence" value="ECO:0007669"/>
    <property type="project" value="UniProtKB-SubCell"/>
</dbReference>
<gene>
    <name evidence="8" type="ORF">C7999DRAFT_10703</name>
</gene>
<dbReference type="Proteomes" id="UP001303647">
    <property type="component" value="Unassembled WGS sequence"/>
</dbReference>
<comment type="caution">
    <text evidence="8">The sequence shown here is derived from an EMBL/GenBank/DDBJ whole genome shotgun (WGS) entry which is preliminary data.</text>
</comment>
<dbReference type="GO" id="GO:0006888">
    <property type="term" value="P:endoplasmic reticulum to Golgi vesicle-mediated transport"/>
    <property type="evidence" value="ECO:0007669"/>
    <property type="project" value="UniProtKB-UniRule"/>
</dbReference>
<dbReference type="InterPro" id="IPR012936">
    <property type="entry name" value="Erv_C"/>
</dbReference>
<feature type="domain" description="Endoplasmic reticulum vesicle transporter N-terminal" evidence="7">
    <location>
        <begin position="23"/>
        <end position="109"/>
    </location>
</feature>
<dbReference type="PANTHER" id="PTHR10984:SF81">
    <property type="entry name" value="ER-DERIVED VESICLES PROTEIN ERV41"/>
    <property type="match status" value="1"/>
</dbReference>
<comment type="similarity">
    <text evidence="5">Belongs to the ERGIC family.</text>
</comment>
<accession>A0AAN7D0D2</accession>
<feature type="domain" description="Endoplasmic reticulum vesicle transporter C-terminal" evidence="6">
    <location>
        <begin position="195"/>
        <end position="352"/>
    </location>
</feature>
<organism evidence="8 9">
    <name type="scientific">Corynascus novoguineensis</name>
    <dbReference type="NCBI Taxonomy" id="1126955"/>
    <lineage>
        <taxon>Eukaryota</taxon>
        <taxon>Fungi</taxon>
        <taxon>Dikarya</taxon>
        <taxon>Ascomycota</taxon>
        <taxon>Pezizomycotina</taxon>
        <taxon>Sordariomycetes</taxon>
        <taxon>Sordariomycetidae</taxon>
        <taxon>Sordariales</taxon>
        <taxon>Chaetomiaceae</taxon>
        <taxon>Corynascus</taxon>
    </lineage>
</organism>
<sequence length="387" mass="43019">MNGSDEKRHLDDDAFGAKGNIVSAFDAFPKAKPQYVQHTSAGGKWTVAMALVSAVLFWSELARWWRGTEQHTFAVEKGVSHILPINLDVVVRMRCADLRVNVQDASGDRIHAASALREDPTLWSHWVDGKGVHRLGRDEHGRVITGEGYMSSGSGGSAADHDEGFGEEHVHDIVALGRKKAKWSRTPRLWGAEPDSCRIYGSLELNKVQGDFHITARGHGYAEMGQHLDHKAFNFSHIISELSFGPFLPSLVNPLDRTVNTAPTHFHKFQYFLSVVPTAYSVGHPGDRGSRSILTNQYAVTEQTNAVADNMVPGIFVKYDIEPILLNIVETRDGFFVFLIKVVNVISGVLVAGHWGFRLTDWAREVLGRRRRARHSEGMLGKAHLDE</sequence>
<dbReference type="GO" id="GO:0030134">
    <property type="term" value="C:COPII-coated ER to Golgi transport vesicle"/>
    <property type="evidence" value="ECO:0007669"/>
    <property type="project" value="TreeGrafter"/>
</dbReference>
<comment type="caution">
    <text evidence="5">Lacks conserved residue(s) required for the propagation of feature annotation.</text>
</comment>
<evidence type="ECO:0000256" key="3">
    <source>
        <dbReference type="ARBA" id="ARBA00022989"/>
    </source>
</evidence>
<evidence type="ECO:0000259" key="7">
    <source>
        <dbReference type="Pfam" id="PF13850"/>
    </source>
</evidence>
<dbReference type="Pfam" id="PF13850">
    <property type="entry name" value="ERGIC_N"/>
    <property type="match status" value="1"/>
</dbReference>
<keyword evidence="2 5" id="KW-0812">Transmembrane</keyword>
<dbReference type="AlphaFoldDB" id="A0AAN7D0D2"/>
<evidence type="ECO:0000256" key="5">
    <source>
        <dbReference type="RuleBase" id="RU369013"/>
    </source>
</evidence>
<comment type="function">
    <text evidence="5">Plays a role in transport between endoplasmic reticulum and Golgi.</text>
</comment>
<reference evidence="8" key="2">
    <citation type="submission" date="2023-05" db="EMBL/GenBank/DDBJ databases">
        <authorList>
            <consortium name="Lawrence Berkeley National Laboratory"/>
            <person name="Steindorff A."/>
            <person name="Hensen N."/>
            <person name="Bonometti L."/>
            <person name="Westerberg I."/>
            <person name="Brannstrom I.O."/>
            <person name="Guillou S."/>
            <person name="Cros-Aarteil S."/>
            <person name="Calhoun S."/>
            <person name="Haridas S."/>
            <person name="Kuo A."/>
            <person name="Mondo S."/>
            <person name="Pangilinan J."/>
            <person name="Riley R."/>
            <person name="Labutti K."/>
            <person name="Andreopoulos B."/>
            <person name="Lipzen A."/>
            <person name="Chen C."/>
            <person name="Yanf M."/>
            <person name="Daum C."/>
            <person name="Ng V."/>
            <person name="Clum A."/>
            <person name="Ohm R."/>
            <person name="Martin F."/>
            <person name="Silar P."/>
            <person name="Natvig D."/>
            <person name="Lalanne C."/>
            <person name="Gautier V."/>
            <person name="Ament-Velasquez S.L."/>
            <person name="Kruys A."/>
            <person name="Hutchinson M.I."/>
            <person name="Powell A.J."/>
            <person name="Barry K."/>
            <person name="Miller A.N."/>
            <person name="Grigoriev I.V."/>
            <person name="Debuchy R."/>
            <person name="Gladieux P."/>
            <person name="Thoren M.H."/>
            <person name="Johannesson H."/>
        </authorList>
    </citation>
    <scope>NUCLEOTIDE SEQUENCE</scope>
    <source>
        <strain evidence="8">CBS 359.72</strain>
    </source>
</reference>
<comment type="subcellular location">
    <subcellularLocation>
        <location evidence="5">Endoplasmic reticulum membrane</location>
        <topology evidence="5">Multi-pass membrane protein</topology>
    </subcellularLocation>
    <subcellularLocation>
        <location evidence="5">Endoplasmic reticulum-Golgi intermediate compartment membrane</location>
        <topology evidence="5">Multi-pass membrane protein</topology>
    </subcellularLocation>
    <subcellularLocation>
        <location evidence="5">Golgi apparatus membrane</location>
        <topology evidence="5">Multi-pass membrane protein</topology>
    </subcellularLocation>
    <subcellularLocation>
        <location evidence="1">Membrane</location>
    </subcellularLocation>
</comment>
<evidence type="ECO:0000256" key="2">
    <source>
        <dbReference type="ARBA" id="ARBA00022692"/>
    </source>
</evidence>
<keyword evidence="5" id="KW-0931">ER-Golgi transport</keyword>
<name>A0AAN7D0D2_9PEZI</name>
<dbReference type="EMBL" id="MU857604">
    <property type="protein sequence ID" value="KAK4251713.1"/>
    <property type="molecule type" value="Genomic_DNA"/>
</dbReference>
<evidence type="ECO:0000256" key="1">
    <source>
        <dbReference type="ARBA" id="ARBA00004370"/>
    </source>
</evidence>
<feature type="transmembrane region" description="Helical" evidence="5">
    <location>
        <begin position="335"/>
        <end position="357"/>
    </location>
</feature>
<keyword evidence="4 5" id="KW-0472">Membrane</keyword>
<keyword evidence="5" id="KW-0813">Transport</keyword>
<dbReference type="InterPro" id="IPR039542">
    <property type="entry name" value="Erv_N"/>
</dbReference>
<dbReference type="Pfam" id="PF07970">
    <property type="entry name" value="COPIIcoated_ERV"/>
    <property type="match status" value="1"/>
</dbReference>
<dbReference type="GO" id="GO:0006890">
    <property type="term" value="P:retrograde vesicle-mediated transport, Golgi to endoplasmic reticulum"/>
    <property type="evidence" value="ECO:0007669"/>
    <property type="project" value="TreeGrafter"/>
</dbReference>
<evidence type="ECO:0000256" key="4">
    <source>
        <dbReference type="ARBA" id="ARBA00023136"/>
    </source>
</evidence>
<dbReference type="InterPro" id="IPR045888">
    <property type="entry name" value="Erv"/>
</dbReference>
<keyword evidence="3 5" id="KW-1133">Transmembrane helix</keyword>
<dbReference type="PANTHER" id="PTHR10984">
    <property type="entry name" value="ENDOPLASMIC RETICULUM-GOLGI INTERMEDIATE COMPARTMENT PROTEIN"/>
    <property type="match status" value="1"/>
</dbReference>
<dbReference type="GO" id="GO:0005789">
    <property type="term" value="C:endoplasmic reticulum membrane"/>
    <property type="evidence" value="ECO:0007669"/>
    <property type="project" value="UniProtKB-SubCell"/>
</dbReference>
<keyword evidence="5" id="KW-0256">Endoplasmic reticulum</keyword>
<proteinExistence type="inferred from homology"/>
<reference evidence="8" key="1">
    <citation type="journal article" date="2023" name="Mol. Phylogenet. Evol.">
        <title>Genome-scale phylogeny and comparative genomics of the fungal order Sordariales.</title>
        <authorList>
            <person name="Hensen N."/>
            <person name="Bonometti L."/>
            <person name="Westerberg I."/>
            <person name="Brannstrom I.O."/>
            <person name="Guillou S."/>
            <person name="Cros-Aarteil S."/>
            <person name="Calhoun S."/>
            <person name="Haridas S."/>
            <person name="Kuo A."/>
            <person name="Mondo S."/>
            <person name="Pangilinan J."/>
            <person name="Riley R."/>
            <person name="LaButti K."/>
            <person name="Andreopoulos B."/>
            <person name="Lipzen A."/>
            <person name="Chen C."/>
            <person name="Yan M."/>
            <person name="Daum C."/>
            <person name="Ng V."/>
            <person name="Clum A."/>
            <person name="Steindorff A."/>
            <person name="Ohm R.A."/>
            <person name="Martin F."/>
            <person name="Silar P."/>
            <person name="Natvig D.O."/>
            <person name="Lalanne C."/>
            <person name="Gautier V."/>
            <person name="Ament-Velasquez S.L."/>
            <person name="Kruys A."/>
            <person name="Hutchinson M.I."/>
            <person name="Powell A.J."/>
            <person name="Barry K."/>
            <person name="Miller A.N."/>
            <person name="Grigoriev I.V."/>
            <person name="Debuchy R."/>
            <person name="Gladieux P."/>
            <person name="Hiltunen Thoren M."/>
            <person name="Johannesson H."/>
        </authorList>
    </citation>
    <scope>NUCLEOTIDE SEQUENCE</scope>
    <source>
        <strain evidence="8">CBS 359.72</strain>
    </source>
</reference>
<evidence type="ECO:0000259" key="6">
    <source>
        <dbReference type="Pfam" id="PF07970"/>
    </source>
</evidence>
<dbReference type="GO" id="GO:0033116">
    <property type="term" value="C:endoplasmic reticulum-Golgi intermediate compartment membrane"/>
    <property type="evidence" value="ECO:0007669"/>
    <property type="project" value="UniProtKB-SubCell"/>
</dbReference>
<keyword evidence="5" id="KW-0333">Golgi apparatus</keyword>
<evidence type="ECO:0000313" key="8">
    <source>
        <dbReference type="EMBL" id="KAK4251713.1"/>
    </source>
</evidence>